<protein>
    <recommendedName>
        <fullName evidence="6">YchF C-terminal domain-containing protein</fullName>
    </recommendedName>
</protein>
<evidence type="ECO:0000313" key="7">
    <source>
        <dbReference type="EMBL" id="SVA30381.1"/>
    </source>
</evidence>
<gene>
    <name evidence="7" type="ORF">METZ01_LOCUS83235</name>
</gene>
<evidence type="ECO:0000256" key="2">
    <source>
        <dbReference type="ARBA" id="ARBA00022723"/>
    </source>
</evidence>
<accession>A0A381URK0</accession>
<keyword evidence="2" id="KW-0479">Metal-binding</keyword>
<evidence type="ECO:0000259" key="6">
    <source>
        <dbReference type="Pfam" id="PF06071"/>
    </source>
</evidence>
<keyword evidence="5" id="KW-0460">Magnesium</keyword>
<sequence length="229" mass="26144">MIISYTGIELPEGKVKYDDPILKALVEKDNPKKVSPMFFEFIKEDFPNSFAIVIPESNLLDLLILDMEKIETRLSRSSSDNEINVLNKCMDALEKEKSLCDIEFDESEKDLMKELAPFSLKPVALIEGNEDTNTIIQLAIEKARYMFFYTSGPKESHAWFVPQGTEIISCAGKIHSDLARGFIKGDVVSYQDYLHHHNFNECKAKGVAKTVEKNYIVQPNEIIEIRFNV</sequence>
<dbReference type="AlphaFoldDB" id="A0A381URK0"/>
<dbReference type="PANTHER" id="PTHR23305">
    <property type="entry name" value="OBG GTPASE FAMILY"/>
    <property type="match status" value="1"/>
</dbReference>
<dbReference type="GO" id="GO:0046872">
    <property type="term" value="F:metal ion binding"/>
    <property type="evidence" value="ECO:0007669"/>
    <property type="project" value="UniProtKB-KW"/>
</dbReference>
<evidence type="ECO:0000256" key="3">
    <source>
        <dbReference type="ARBA" id="ARBA00022741"/>
    </source>
</evidence>
<reference evidence="7" key="1">
    <citation type="submission" date="2018-05" db="EMBL/GenBank/DDBJ databases">
        <authorList>
            <person name="Lanie J.A."/>
            <person name="Ng W.-L."/>
            <person name="Kazmierczak K.M."/>
            <person name="Andrzejewski T.M."/>
            <person name="Davidsen T.M."/>
            <person name="Wayne K.J."/>
            <person name="Tettelin H."/>
            <person name="Glass J.I."/>
            <person name="Rusch D."/>
            <person name="Podicherti R."/>
            <person name="Tsui H.-C.T."/>
            <person name="Winkler M.E."/>
        </authorList>
    </citation>
    <scope>NUCLEOTIDE SEQUENCE</scope>
</reference>
<dbReference type="GO" id="GO:0005524">
    <property type="term" value="F:ATP binding"/>
    <property type="evidence" value="ECO:0007669"/>
    <property type="project" value="UniProtKB-KW"/>
</dbReference>
<dbReference type="PANTHER" id="PTHR23305:SF18">
    <property type="entry name" value="OBG-TYPE G DOMAIN-CONTAINING PROTEIN"/>
    <property type="match status" value="1"/>
</dbReference>
<dbReference type="GO" id="GO:0016887">
    <property type="term" value="F:ATP hydrolysis activity"/>
    <property type="evidence" value="ECO:0007669"/>
    <property type="project" value="TreeGrafter"/>
</dbReference>
<dbReference type="GO" id="GO:0005737">
    <property type="term" value="C:cytoplasm"/>
    <property type="evidence" value="ECO:0007669"/>
    <property type="project" value="TreeGrafter"/>
</dbReference>
<dbReference type="Gene3D" id="3.10.20.30">
    <property type="match status" value="1"/>
</dbReference>
<dbReference type="SUPFAM" id="SSF81271">
    <property type="entry name" value="TGS-like"/>
    <property type="match status" value="1"/>
</dbReference>
<comment type="cofactor">
    <cofactor evidence="1">
        <name>Mg(2+)</name>
        <dbReference type="ChEBI" id="CHEBI:18420"/>
    </cofactor>
</comment>
<dbReference type="InterPro" id="IPR012675">
    <property type="entry name" value="Beta-grasp_dom_sf"/>
</dbReference>
<dbReference type="InterPro" id="IPR012676">
    <property type="entry name" value="TGS-like"/>
</dbReference>
<dbReference type="InterPro" id="IPR013029">
    <property type="entry name" value="YchF_C"/>
</dbReference>
<name>A0A381URK0_9ZZZZ</name>
<keyword evidence="4" id="KW-0067">ATP-binding</keyword>
<dbReference type="FunFam" id="3.10.20.30:FF:000029">
    <property type="entry name" value="Obg-like ATPase 1"/>
    <property type="match status" value="1"/>
</dbReference>
<feature type="domain" description="YchF C-terminal" evidence="6">
    <location>
        <begin position="147"/>
        <end position="228"/>
    </location>
</feature>
<keyword evidence="3" id="KW-0547">Nucleotide-binding</keyword>
<evidence type="ECO:0000256" key="1">
    <source>
        <dbReference type="ARBA" id="ARBA00001946"/>
    </source>
</evidence>
<dbReference type="Pfam" id="PF06071">
    <property type="entry name" value="YchF-GTPase_C"/>
    <property type="match status" value="1"/>
</dbReference>
<organism evidence="7">
    <name type="scientific">marine metagenome</name>
    <dbReference type="NCBI Taxonomy" id="408172"/>
    <lineage>
        <taxon>unclassified sequences</taxon>
        <taxon>metagenomes</taxon>
        <taxon>ecological metagenomes</taxon>
    </lineage>
</organism>
<evidence type="ECO:0000256" key="5">
    <source>
        <dbReference type="ARBA" id="ARBA00022842"/>
    </source>
</evidence>
<dbReference type="EMBL" id="UINC01006916">
    <property type="protein sequence ID" value="SVA30381.1"/>
    <property type="molecule type" value="Genomic_DNA"/>
</dbReference>
<proteinExistence type="predicted"/>
<evidence type="ECO:0000256" key="4">
    <source>
        <dbReference type="ARBA" id="ARBA00022840"/>
    </source>
</evidence>